<feature type="region of interest" description="Disordered" evidence="6">
    <location>
        <begin position="1"/>
        <end position="64"/>
    </location>
</feature>
<keyword evidence="1 5" id="KW-0805">Transcription regulation</keyword>
<reference evidence="10" key="1">
    <citation type="journal article" date="2019" name="Int. J. Syst. Evol. Microbiol.">
        <title>The Global Catalogue of Microorganisms (GCM) 10K type strain sequencing project: providing services to taxonomists for standard genome sequencing and annotation.</title>
        <authorList>
            <consortium name="The Broad Institute Genomics Platform"/>
            <consortium name="The Broad Institute Genome Sequencing Center for Infectious Disease"/>
            <person name="Wu L."/>
            <person name="Ma J."/>
        </authorList>
    </citation>
    <scope>NUCLEOTIDE SEQUENCE [LARGE SCALE GENOMIC DNA]</scope>
    <source>
        <strain evidence="10">KCTC 32255</strain>
    </source>
</reference>
<comment type="subcellular location">
    <subcellularLocation>
        <location evidence="5">Cytoplasm</location>
    </subcellularLocation>
</comment>
<evidence type="ECO:0000259" key="7">
    <source>
        <dbReference type="PROSITE" id="PS00715"/>
    </source>
</evidence>
<evidence type="ECO:0000313" key="9">
    <source>
        <dbReference type="EMBL" id="MFC6869531.1"/>
    </source>
</evidence>
<dbReference type="InterPro" id="IPR013324">
    <property type="entry name" value="RNA_pol_sigma_r3/r4-like"/>
</dbReference>
<accession>A0ABW2C2I9</accession>
<dbReference type="InterPro" id="IPR013325">
    <property type="entry name" value="RNA_pol_sigma_r2"/>
</dbReference>
<dbReference type="InterPro" id="IPR000943">
    <property type="entry name" value="RNA_pol_sigma70"/>
</dbReference>
<dbReference type="NCBIfam" id="NF004560">
    <property type="entry name" value="PRK05901.1-1"/>
    <property type="match status" value="1"/>
</dbReference>
<dbReference type="Gene3D" id="1.10.10.10">
    <property type="entry name" value="Winged helix-like DNA-binding domain superfamily/Winged helix DNA-binding domain"/>
    <property type="match status" value="2"/>
</dbReference>
<dbReference type="InterPro" id="IPR014284">
    <property type="entry name" value="RNA_pol_sigma-70_dom"/>
</dbReference>
<dbReference type="Proteomes" id="UP001596337">
    <property type="component" value="Unassembled WGS sequence"/>
</dbReference>
<dbReference type="InterPro" id="IPR036388">
    <property type="entry name" value="WH-like_DNA-bd_sf"/>
</dbReference>
<evidence type="ECO:0000313" key="10">
    <source>
        <dbReference type="Proteomes" id="UP001596337"/>
    </source>
</evidence>
<dbReference type="PRINTS" id="PR00046">
    <property type="entry name" value="SIGMA70FCT"/>
</dbReference>
<dbReference type="PROSITE" id="PS00715">
    <property type="entry name" value="SIGMA70_1"/>
    <property type="match status" value="1"/>
</dbReference>
<keyword evidence="2 5" id="KW-0731">Sigma factor</keyword>
<evidence type="ECO:0000256" key="3">
    <source>
        <dbReference type="ARBA" id="ARBA00023125"/>
    </source>
</evidence>
<protein>
    <recommendedName>
        <fullName evidence="5">RNA polymerase sigma factor SigA</fullName>
    </recommendedName>
</protein>
<dbReference type="Pfam" id="PF00140">
    <property type="entry name" value="Sigma70_r1_2"/>
    <property type="match status" value="1"/>
</dbReference>
<feature type="region of interest" description="Sigma-70 factor domain-3" evidence="5">
    <location>
        <begin position="290"/>
        <end position="366"/>
    </location>
</feature>
<proteinExistence type="inferred from homology"/>
<comment type="subunit">
    <text evidence="5">Interacts transiently with the RNA polymerase catalytic core.</text>
</comment>
<comment type="similarity">
    <text evidence="5">Belongs to the sigma-70 factor family. RpoD/SigA subfamily.</text>
</comment>
<feature type="domain" description="RNA polymerase sigma-70" evidence="8">
    <location>
        <begin position="404"/>
        <end position="430"/>
    </location>
</feature>
<evidence type="ECO:0000256" key="4">
    <source>
        <dbReference type="ARBA" id="ARBA00023163"/>
    </source>
</evidence>
<dbReference type="SUPFAM" id="SSF88659">
    <property type="entry name" value="Sigma3 and sigma4 domains of RNA polymerase sigma factors"/>
    <property type="match status" value="2"/>
</dbReference>
<dbReference type="NCBIfam" id="TIGR02937">
    <property type="entry name" value="sigma70-ECF"/>
    <property type="match status" value="1"/>
</dbReference>
<feature type="compositionally biased region" description="Basic residues" evidence="6">
    <location>
        <begin position="40"/>
        <end position="57"/>
    </location>
</feature>
<dbReference type="Pfam" id="PF04545">
    <property type="entry name" value="Sigma70_r4"/>
    <property type="match status" value="1"/>
</dbReference>
<dbReference type="CDD" id="cd06171">
    <property type="entry name" value="Sigma70_r4"/>
    <property type="match status" value="1"/>
</dbReference>
<dbReference type="Gene3D" id="1.10.601.10">
    <property type="entry name" value="RNA Polymerase Primary Sigma Factor"/>
    <property type="match status" value="2"/>
</dbReference>
<dbReference type="InterPro" id="IPR028630">
    <property type="entry name" value="Sigma70_RpoD"/>
</dbReference>
<evidence type="ECO:0000256" key="1">
    <source>
        <dbReference type="ARBA" id="ARBA00023015"/>
    </source>
</evidence>
<dbReference type="NCBIfam" id="TIGR02393">
    <property type="entry name" value="RpoD_Cterm"/>
    <property type="match status" value="1"/>
</dbReference>
<dbReference type="SUPFAM" id="SSF88946">
    <property type="entry name" value="Sigma2 domain of RNA polymerase sigma factors"/>
    <property type="match status" value="1"/>
</dbReference>
<gene>
    <name evidence="5" type="primary">sigA</name>
    <name evidence="9" type="ORF">ACFQGD_20550</name>
</gene>
<dbReference type="InterPro" id="IPR012760">
    <property type="entry name" value="RNA_pol_sigma_RpoD_C"/>
</dbReference>
<sequence length="444" mass="48994">MAAANTATRHGSKAGKTERADDTTDAASGVADAESAPKTAKGRKGGTKAASKKKASKKAGTVADAAEAIEAAAEEKDSPDLADLEAVEVDVVDATVTEELEEAAEQKPAGKVKADGDFVWDEEESEALRQARKDAELTASADSVRAYLKQIGKVALLNAAEEVDLAKRIEAGLYASERLRVAEEEGEKLATQMRRDLRWIVRDGERAKNHLLEANLRLVVSLAKRYTGRGMAFLDLIQEGNLGLIRAVEKFDYTKGYKFSTYATWWIRQAITRAMADQARTIRIPVHMVEVINKLGRIQRELLQDLGREPTPEELAKEMDISPEKVLEIQQYAREPISLDQTIGDEGDSQLGDFIEDSEAVVAVDAVSFTLLQDQLQSVLQTLSEREAGVVRLRFGLTDGQPRTLDEIGQVYGVTRERIRQIESKTMSKLRHPSRSQVLRDYLD</sequence>
<dbReference type="PANTHER" id="PTHR30603:SF59">
    <property type="entry name" value="RNA POLYMERASE PRINCIPAL SIGMA FACTOR HRDA"/>
    <property type="match status" value="1"/>
</dbReference>
<dbReference type="InterPro" id="IPR007624">
    <property type="entry name" value="RNA_pol_sigma70_r3"/>
</dbReference>
<dbReference type="NCBIfam" id="NF004561">
    <property type="entry name" value="PRK05901.1-3"/>
    <property type="match status" value="1"/>
</dbReference>
<dbReference type="PROSITE" id="PS00716">
    <property type="entry name" value="SIGMA70_2"/>
    <property type="match status" value="1"/>
</dbReference>
<dbReference type="InterPro" id="IPR009042">
    <property type="entry name" value="RNA_pol_sigma70_r1_2"/>
</dbReference>
<feature type="region of interest" description="Sigma-70 factor domain-4" evidence="5">
    <location>
        <begin position="379"/>
        <end position="432"/>
    </location>
</feature>
<dbReference type="PANTHER" id="PTHR30603">
    <property type="entry name" value="RNA POLYMERASE SIGMA FACTOR RPO"/>
    <property type="match status" value="1"/>
</dbReference>
<feature type="DNA-binding region" description="H-T-H motif" evidence="5">
    <location>
        <begin position="405"/>
        <end position="424"/>
    </location>
</feature>
<dbReference type="InterPro" id="IPR007630">
    <property type="entry name" value="RNA_pol_sigma70_r4"/>
</dbReference>
<keyword evidence="10" id="KW-1185">Reference proteome</keyword>
<dbReference type="NCBIfam" id="NF005920">
    <property type="entry name" value="PRK07921.1"/>
    <property type="match status" value="1"/>
</dbReference>
<name>A0ABW2C2I9_9PSEU</name>
<dbReference type="RefSeq" id="WP_390183324.1">
    <property type="nucleotide sequence ID" value="NZ_JBHMBO010000002.1"/>
</dbReference>
<organism evidence="9 10">
    <name type="scientific">Haloechinothrix salitolerans</name>
    <dbReference type="NCBI Taxonomy" id="926830"/>
    <lineage>
        <taxon>Bacteria</taxon>
        <taxon>Bacillati</taxon>
        <taxon>Actinomycetota</taxon>
        <taxon>Actinomycetes</taxon>
        <taxon>Pseudonocardiales</taxon>
        <taxon>Pseudonocardiaceae</taxon>
        <taxon>Haloechinothrix</taxon>
    </lineage>
</organism>
<evidence type="ECO:0000256" key="2">
    <source>
        <dbReference type="ARBA" id="ARBA00023082"/>
    </source>
</evidence>
<comment type="caution">
    <text evidence="9">The sequence shown here is derived from an EMBL/GenBank/DDBJ whole genome shotgun (WGS) entry which is preliminary data.</text>
</comment>
<feature type="short sequence motif" description="Interaction with polymerase core subunit RpoC" evidence="5">
    <location>
        <begin position="235"/>
        <end position="238"/>
    </location>
</feature>
<dbReference type="InterPro" id="IPR007627">
    <property type="entry name" value="RNA_pol_sigma70_r2"/>
</dbReference>
<dbReference type="Pfam" id="PF04539">
    <property type="entry name" value="Sigma70_r3"/>
    <property type="match status" value="1"/>
</dbReference>
<feature type="region of interest" description="Sigma-70 factor domain-2" evidence="5">
    <location>
        <begin position="211"/>
        <end position="281"/>
    </location>
</feature>
<keyword evidence="3 5" id="KW-0238">DNA-binding</keyword>
<dbReference type="InterPro" id="IPR050239">
    <property type="entry name" value="Sigma-70_RNA_pol_init_factors"/>
</dbReference>
<keyword evidence="4 5" id="KW-0804">Transcription</keyword>
<feature type="domain" description="RNA polymerase sigma-70" evidence="7">
    <location>
        <begin position="235"/>
        <end position="248"/>
    </location>
</feature>
<evidence type="ECO:0000256" key="6">
    <source>
        <dbReference type="SAM" id="MobiDB-lite"/>
    </source>
</evidence>
<dbReference type="HAMAP" id="MF_00963">
    <property type="entry name" value="Sigma70_RpoD_SigA"/>
    <property type="match status" value="1"/>
</dbReference>
<dbReference type="Pfam" id="PF04542">
    <property type="entry name" value="Sigma70_r2"/>
    <property type="match status" value="1"/>
</dbReference>
<keyword evidence="5" id="KW-0963">Cytoplasm</keyword>
<evidence type="ECO:0000256" key="5">
    <source>
        <dbReference type="HAMAP-Rule" id="MF_00963"/>
    </source>
</evidence>
<evidence type="ECO:0000259" key="8">
    <source>
        <dbReference type="PROSITE" id="PS00716"/>
    </source>
</evidence>
<dbReference type="EMBL" id="JBHSXX010000001">
    <property type="protein sequence ID" value="MFC6869531.1"/>
    <property type="molecule type" value="Genomic_DNA"/>
</dbReference>
<comment type="function">
    <text evidence="5">Sigma factors are initiation factors that promote the attachment of RNA polymerase to specific initiation sites and are then released. This sigma factor is the primary sigma factor during exponential growth.</text>
</comment>